<comment type="caution">
    <text evidence="9">The sequence shown here is derived from an EMBL/GenBank/DDBJ whole genome shotgun (WGS) entry which is preliminary data.</text>
</comment>
<dbReference type="EMBL" id="WBZC01000075">
    <property type="protein sequence ID" value="KAB3529977.1"/>
    <property type="molecule type" value="Genomic_DNA"/>
</dbReference>
<evidence type="ECO:0000256" key="6">
    <source>
        <dbReference type="ARBA" id="ARBA00023049"/>
    </source>
</evidence>
<dbReference type="PANTHER" id="PTHR11705">
    <property type="entry name" value="PROTEASE FAMILY M14 CARBOXYPEPTIDASE A,B"/>
    <property type="match status" value="1"/>
</dbReference>
<dbReference type="InterPro" id="IPR034274">
    <property type="entry name" value="ENP1_M14_CPD"/>
</dbReference>
<dbReference type="Pfam" id="PF00246">
    <property type="entry name" value="Peptidase_M14"/>
    <property type="match status" value="1"/>
</dbReference>
<dbReference type="PROSITE" id="PS52035">
    <property type="entry name" value="PEPTIDASE_M14"/>
    <property type="match status" value="1"/>
</dbReference>
<dbReference type="SMART" id="SM00631">
    <property type="entry name" value="Zn_pept"/>
    <property type="match status" value="1"/>
</dbReference>
<keyword evidence="5" id="KW-0862">Zinc</keyword>
<evidence type="ECO:0000256" key="7">
    <source>
        <dbReference type="PROSITE-ProRule" id="PRU01379"/>
    </source>
</evidence>
<dbReference type="GO" id="GO:0005615">
    <property type="term" value="C:extracellular space"/>
    <property type="evidence" value="ECO:0007669"/>
    <property type="project" value="TreeGrafter"/>
</dbReference>
<feature type="domain" description="Peptidase M14" evidence="8">
    <location>
        <begin position="41"/>
        <end position="345"/>
    </location>
</feature>
<dbReference type="AlphaFoldDB" id="A0A6I0F787"/>
<dbReference type="GO" id="GO:0006508">
    <property type="term" value="P:proteolysis"/>
    <property type="evidence" value="ECO:0007669"/>
    <property type="project" value="UniProtKB-KW"/>
</dbReference>
<evidence type="ECO:0000259" key="8">
    <source>
        <dbReference type="PROSITE" id="PS52035"/>
    </source>
</evidence>
<keyword evidence="4" id="KW-0378">Hydrolase</keyword>
<evidence type="ECO:0000313" key="9">
    <source>
        <dbReference type="EMBL" id="KAB3529977.1"/>
    </source>
</evidence>
<comment type="cofactor">
    <cofactor evidence="1">
        <name>Zn(2+)</name>
        <dbReference type="ChEBI" id="CHEBI:29105"/>
    </cofactor>
</comment>
<organism evidence="9 10">
    <name type="scientific">Alkaliphilus pronyensis</name>
    <dbReference type="NCBI Taxonomy" id="1482732"/>
    <lineage>
        <taxon>Bacteria</taxon>
        <taxon>Bacillati</taxon>
        <taxon>Bacillota</taxon>
        <taxon>Clostridia</taxon>
        <taxon>Peptostreptococcales</taxon>
        <taxon>Natronincolaceae</taxon>
        <taxon>Alkaliphilus</taxon>
    </lineage>
</organism>
<dbReference type="InterPro" id="IPR000834">
    <property type="entry name" value="Peptidase_M14"/>
</dbReference>
<dbReference type="GO" id="GO:0008270">
    <property type="term" value="F:zinc ion binding"/>
    <property type="evidence" value="ECO:0007669"/>
    <property type="project" value="InterPro"/>
</dbReference>
<evidence type="ECO:0000256" key="5">
    <source>
        <dbReference type="ARBA" id="ARBA00022833"/>
    </source>
</evidence>
<comment type="similarity">
    <text evidence="2 7">Belongs to the peptidase M14 family.</text>
</comment>
<dbReference type="SUPFAM" id="SSF53187">
    <property type="entry name" value="Zn-dependent exopeptidases"/>
    <property type="match status" value="1"/>
</dbReference>
<dbReference type="Gene3D" id="3.40.630.10">
    <property type="entry name" value="Zn peptidases"/>
    <property type="match status" value="1"/>
</dbReference>
<dbReference type="SUPFAM" id="SSF55383">
    <property type="entry name" value="Copper amine oxidase, domain N"/>
    <property type="match status" value="1"/>
</dbReference>
<keyword evidence="10" id="KW-1185">Reference proteome</keyword>
<evidence type="ECO:0000256" key="1">
    <source>
        <dbReference type="ARBA" id="ARBA00001947"/>
    </source>
</evidence>
<dbReference type="InterPro" id="IPR036582">
    <property type="entry name" value="Mao_N_sf"/>
</dbReference>
<evidence type="ECO:0000256" key="2">
    <source>
        <dbReference type="ARBA" id="ARBA00005988"/>
    </source>
</evidence>
<dbReference type="CDD" id="cd06229">
    <property type="entry name" value="M14_Endopeptidase_I"/>
    <property type="match status" value="1"/>
</dbReference>
<evidence type="ECO:0000256" key="4">
    <source>
        <dbReference type="ARBA" id="ARBA00022801"/>
    </source>
</evidence>
<accession>A0A6I0F787</accession>
<protein>
    <recommendedName>
        <fullName evidence="8">Peptidase M14 domain-containing protein</fullName>
    </recommendedName>
</protein>
<dbReference type="PANTHER" id="PTHR11705:SF143">
    <property type="entry name" value="SLL0236 PROTEIN"/>
    <property type="match status" value="1"/>
</dbReference>
<reference evidence="9 10" key="1">
    <citation type="submission" date="2019-10" db="EMBL/GenBank/DDBJ databases">
        <title>Alkaliphilus serpentinus sp. nov. and Alkaliphilus pronyensis sp. nov., two novel anaerobic alkaliphilic species isolated from the serpentinized-hosted hydrothermal field of the Prony Bay (New Caledonia).</title>
        <authorList>
            <person name="Postec A."/>
        </authorList>
    </citation>
    <scope>NUCLEOTIDE SEQUENCE [LARGE SCALE GENOMIC DNA]</scope>
    <source>
        <strain evidence="9 10">LacV</strain>
    </source>
</reference>
<proteinExistence type="inferred from homology"/>
<dbReference type="GO" id="GO:0004181">
    <property type="term" value="F:metallocarboxypeptidase activity"/>
    <property type="evidence" value="ECO:0007669"/>
    <property type="project" value="InterPro"/>
</dbReference>
<gene>
    <name evidence="9" type="ORF">F8154_14285</name>
</gene>
<feature type="active site" description="Proton donor/acceptor" evidence="7">
    <location>
        <position position="316"/>
    </location>
</feature>
<dbReference type="Proteomes" id="UP000432715">
    <property type="component" value="Unassembled WGS sequence"/>
</dbReference>
<dbReference type="OrthoDB" id="9811296at2"/>
<evidence type="ECO:0000313" key="10">
    <source>
        <dbReference type="Proteomes" id="UP000432715"/>
    </source>
</evidence>
<keyword evidence="3" id="KW-0645">Protease</keyword>
<evidence type="ECO:0000256" key="3">
    <source>
        <dbReference type="ARBA" id="ARBA00022670"/>
    </source>
</evidence>
<name>A0A6I0F787_9FIRM</name>
<sequence length="510" mass="59291">MMIRGEIMKKLLVTLITVVFVMFISEITIASNYKGIVDPYQPITYDTMKETVARLKEQFPELIETEIIGQSADERDIVLVKLGKGDTLIHINGSFHARERITTNIILKNIEDYSNAYEKNTKIQGYDVKNLLDQVTIYFVPMVNPDGVDYTILGEESIKSPILRVAFEKIVEHPKSEWHTPDLRWKSNIRGVDLNRQWDFGWHEESKLDIDAPADAYFKGFKPHSEPEVLTMEKLSLYNPFLIYAAYHTQGLEIYWYKYQQGDDLEEVQDITKKISNLTFFRPVPALNDIPQNFRSYSGYADWTAVELKKPSFTMEFAYRKYSEEDFDKIYEPAKALGLLFAEEALNIKEGYDVEVIINGELIQLFKTYDDGLAFIEKYITDDMDVQMVKNQEIIYQREGKPYHDNVEVTIIKDNESIKYSEEVLRYKGAVLLPIDKVFSNFDMKLHHYNQLNLILAEDNKTLVLMGLNDGSIYVNHEKIDATKGVLKYQDNIYISTTAIEKIFWCKTNN</sequence>
<keyword evidence="6" id="KW-0482">Metalloprotease</keyword>